<evidence type="ECO:0000313" key="1">
    <source>
        <dbReference type="EMBL" id="KAI5655160.1"/>
    </source>
</evidence>
<sequence length="311" mass="35976">MKKLAEFLQEQQDPFTLEVYLLERRRHNSKKNRFHSSEGDDSPNCSTKANKPFLKRSVSWNLKRNRKLIPNCSKVVRTLFSKLQTAKNDHKLEKGRQEIADAHYYSKNEDILLTTDHQESPKDEYVLTENEVAEDWKQLSSPVSVLEETESNNGSSPVEHEAGIEQKHQLKSVSKCKSEKPIYKRTQQVQEFVGSNSISPSSHYSKNKKAVQQTRQLLFDCVREVVEKHKKESEGQQIQGILRPEQLWELICENLYVWSKESINETNITPLVCYDVLASTQEWNDLENQTKEIGSQLGDAILEDIINEITT</sequence>
<proteinExistence type="predicted"/>
<name>A0ACC0A4J5_CATRO</name>
<keyword evidence="2" id="KW-1185">Reference proteome</keyword>
<reference evidence="2" key="1">
    <citation type="journal article" date="2023" name="Nat. Plants">
        <title>Single-cell RNA sequencing provides a high-resolution roadmap for understanding the multicellular compartmentation of specialized metabolism.</title>
        <authorList>
            <person name="Sun S."/>
            <person name="Shen X."/>
            <person name="Li Y."/>
            <person name="Li Y."/>
            <person name="Wang S."/>
            <person name="Li R."/>
            <person name="Zhang H."/>
            <person name="Shen G."/>
            <person name="Guo B."/>
            <person name="Wei J."/>
            <person name="Xu J."/>
            <person name="St-Pierre B."/>
            <person name="Chen S."/>
            <person name="Sun C."/>
        </authorList>
    </citation>
    <scope>NUCLEOTIDE SEQUENCE [LARGE SCALE GENOMIC DNA]</scope>
</reference>
<protein>
    <submittedName>
        <fullName evidence="1">Uncharacterized protein</fullName>
    </submittedName>
</protein>
<evidence type="ECO:0000313" key="2">
    <source>
        <dbReference type="Proteomes" id="UP001060085"/>
    </source>
</evidence>
<organism evidence="1 2">
    <name type="scientific">Catharanthus roseus</name>
    <name type="common">Madagascar periwinkle</name>
    <name type="synonym">Vinca rosea</name>
    <dbReference type="NCBI Taxonomy" id="4058"/>
    <lineage>
        <taxon>Eukaryota</taxon>
        <taxon>Viridiplantae</taxon>
        <taxon>Streptophyta</taxon>
        <taxon>Embryophyta</taxon>
        <taxon>Tracheophyta</taxon>
        <taxon>Spermatophyta</taxon>
        <taxon>Magnoliopsida</taxon>
        <taxon>eudicotyledons</taxon>
        <taxon>Gunneridae</taxon>
        <taxon>Pentapetalae</taxon>
        <taxon>asterids</taxon>
        <taxon>lamiids</taxon>
        <taxon>Gentianales</taxon>
        <taxon>Apocynaceae</taxon>
        <taxon>Rauvolfioideae</taxon>
        <taxon>Vinceae</taxon>
        <taxon>Catharanthinae</taxon>
        <taxon>Catharanthus</taxon>
    </lineage>
</organism>
<gene>
    <name evidence="1" type="ORF">M9H77_32347</name>
</gene>
<dbReference type="Proteomes" id="UP001060085">
    <property type="component" value="Linkage Group LG07"/>
</dbReference>
<accession>A0ACC0A4J5</accession>
<dbReference type="EMBL" id="CM044707">
    <property type="protein sequence ID" value="KAI5655160.1"/>
    <property type="molecule type" value="Genomic_DNA"/>
</dbReference>
<comment type="caution">
    <text evidence="1">The sequence shown here is derived from an EMBL/GenBank/DDBJ whole genome shotgun (WGS) entry which is preliminary data.</text>
</comment>